<dbReference type="InterPro" id="IPR029058">
    <property type="entry name" value="AB_hydrolase_fold"/>
</dbReference>
<evidence type="ECO:0000256" key="3">
    <source>
        <dbReference type="SAM" id="SignalP"/>
    </source>
</evidence>
<evidence type="ECO:0000313" key="5">
    <source>
        <dbReference type="EMBL" id="ETI57179.1"/>
    </source>
</evidence>
<reference evidence="5 6" key="1">
    <citation type="submission" date="2013-11" db="EMBL/GenBank/DDBJ databases">
        <title>The Genome Sequence of Phytophthora parasitica P1569.</title>
        <authorList>
            <consortium name="The Broad Institute Genomics Platform"/>
            <person name="Russ C."/>
            <person name="Tyler B."/>
            <person name="Panabieres F."/>
            <person name="Shan W."/>
            <person name="Tripathy S."/>
            <person name="Grunwald N."/>
            <person name="Machado M."/>
            <person name="Johnson C.S."/>
            <person name="Arredondo F."/>
            <person name="Hong C."/>
            <person name="Coffey M."/>
            <person name="Young S.K."/>
            <person name="Zeng Q."/>
            <person name="Gargeya S."/>
            <person name="Fitzgerald M."/>
            <person name="Abouelleil A."/>
            <person name="Alvarado L."/>
            <person name="Chapman S.B."/>
            <person name="Gainer-Dewar J."/>
            <person name="Goldberg J."/>
            <person name="Griggs A."/>
            <person name="Gujja S."/>
            <person name="Hansen M."/>
            <person name="Howarth C."/>
            <person name="Imamovic A."/>
            <person name="Ireland A."/>
            <person name="Larimer J."/>
            <person name="McCowan C."/>
            <person name="Murphy C."/>
            <person name="Pearson M."/>
            <person name="Poon T.W."/>
            <person name="Priest M."/>
            <person name="Roberts A."/>
            <person name="Saif S."/>
            <person name="Shea T."/>
            <person name="Sykes S."/>
            <person name="Wortman J."/>
            <person name="Nusbaum C."/>
            <person name="Birren B."/>
        </authorList>
    </citation>
    <scope>NUCLEOTIDE SEQUENCE [LARGE SCALE GENOMIC DNA]</scope>
    <source>
        <strain evidence="5 6">P1569</strain>
    </source>
</reference>
<dbReference type="PANTHER" id="PTHR43918:SF4">
    <property type="entry name" value="CARBOXYLIC ESTER HYDROLASE"/>
    <property type="match status" value="1"/>
</dbReference>
<dbReference type="InterPro" id="IPR002018">
    <property type="entry name" value="CarbesteraseB"/>
</dbReference>
<proteinExistence type="inferred from homology"/>
<evidence type="ECO:0000259" key="4">
    <source>
        <dbReference type="Pfam" id="PF00135"/>
    </source>
</evidence>
<dbReference type="eggNOG" id="KOG1516">
    <property type="taxonomic scope" value="Eukaryota"/>
</dbReference>
<protein>
    <recommendedName>
        <fullName evidence="4">Carboxylesterase type B domain-containing protein</fullName>
    </recommendedName>
</protein>
<dbReference type="InterPro" id="IPR050654">
    <property type="entry name" value="AChE-related_enzymes"/>
</dbReference>
<gene>
    <name evidence="5" type="ORF">F443_00486</name>
</gene>
<feature type="non-terminal residue" evidence="5">
    <location>
        <position position="158"/>
    </location>
</feature>
<dbReference type="PROSITE" id="PS00941">
    <property type="entry name" value="CARBOXYLESTERASE_B_2"/>
    <property type="match status" value="1"/>
</dbReference>
<dbReference type="PANTHER" id="PTHR43918">
    <property type="entry name" value="ACETYLCHOLINESTERASE"/>
    <property type="match status" value="1"/>
</dbReference>
<dbReference type="EMBL" id="ANIZ01000079">
    <property type="protein sequence ID" value="ETI57179.1"/>
    <property type="molecule type" value="Genomic_DNA"/>
</dbReference>
<dbReference type="InterPro" id="IPR019819">
    <property type="entry name" value="Carboxylesterase_B_CS"/>
</dbReference>
<comment type="caution">
    <text evidence="5">The sequence shown here is derived from an EMBL/GenBank/DDBJ whole genome shotgun (WGS) entry which is preliminary data.</text>
</comment>
<accession>V9G0D7</accession>
<dbReference type="Pfam" id="PF00135">
    <property type="entry name" value="COesterase"/>
    <property type="match status" value="1"/>
</dbReference>
<keyword evidence="6" id="KW-1185">Reference proteome</keyword>
<dbReference type="ESTHER" id="phypr-w3a8r9">
    <property type="family name" value="Fungal_carboxylesterase_lipase"/>
</dbReference>
<evidence type="ECO:0000256" key="1">
    <source>
        <dbReference type="ARBA" id="ARBA00005964"/>
    </source>
</evidence>
<feature type="domain" description="Carboxylesterase type B" evidence="4">
    <location>
        <begin position="23"/>
        <end position="148"/>
    </location>
</feature>
<dbReference type="HOGENOM" id="CLU_141420_0_0_1"/>
<dbReference type="SUPFAM" id="SSF53474">
    <property type="entry name" value="alpha/beta-Hydrolases"/>
    <property type="match status" value="1"/>
</dbReference>
<name>V9G0D7_PHYNI</name>
<organism evidence="5 6">
    <name type="scientific">Phytophthora nicotianae P1569</name>
    <dbReference type="NCBI Taxonomy" id="1317065"/>
    <lineage>
        <taxon>Eukaryota</taxon>
        <taxon>Sar</taxon>
        <taxon>Stramenopiles</taxon>
        <taxon>Oomycota</taxon>
        <taxon>Peronosporomycetes</taxon>
        <taxon>Peronosporales</taxon>
        <taxon>Peronosporaceae</taxon>
        <taxon>Phytophthora</taxon>
    </lineage>
</organism>
<keyword evidence="2" id="KW-0378">Hydrolase</keyword>
<dbReference type="OrthoDB" id="408631at2759"/>
<feature type="chain" id="PRO_5004775606" description="Carboxylesterase type B domain-containing protein" evidence="3">
    <location>
        <begin position="21"/>
        <end position="158"/>
    </location>
</feature>
<dbReference type="AlphaFoldDB" id="V9G0D7"/>
<sequence>MRSVKTSLAAVAILLASASATDPPTVTVKNGSYYGVYQPTYDQDLFLGMPYAQPPVGDLRFRNPEPLNTTWTDSKNATEYSPECYGYGSDQWVLGNVVSEDCLTINVVRPSGISKDAKLPVGFWIHGGGLAQGGNRDPRYNFSYIIDEATKAGKPFIG</sequence>
<comment type="similarity">
    <text evidence="1">Belongs to the type-B carboxylesterase/lipase family.</text>
</comment>
<keyword evidence="3" id="KW-0732">Signal</keyword>
<feature type="signal peptide" evidence="3">
    <location>
        <begin position="1"/>
        <end position="20"/>
    </location>
</feature>
<dbReference type="Gene3D" id="3.40.50.1820">
    <property type="entry name" value="alpha/beta hydrolase"/>
    <property type="match status" value="1"/>
</dbReference>
<evidence type="ECO:0000313" key="6">
    <source>
        <dbReference type="Proteomes" id="UP000018721"/>
    </source>
</evidence>
<dbReference type="GO" id="GO:0052689">
    <property type="term" value="F:carboxylic ester hydrolase activity"/>
    <property type="evidence" value="ECO:0007669"/>
    <property type="project" value="TreeGrafter"/>
</dbReference>
<evidence type="ECO:0000256" key="2">
    <source>
        <dbReference type="ARBA" id="ARBA00022801"/>
    </source>
</evidence>
<dbReference type="Proteomes" id="UP000018721">
    <property type="component" value="Unassembled WGS sequence"/>
</dbReference>